<dbReference type="Pfam" id="PF02384">
    <property type="entry name" value="N6_Mtase"/>
    <property type="match status" value="1"/>
</dbReference>
<name>F8AWY8_9ACTN</name>
<dbReference type="HOGENOM" id="CLU_020304_0_0_11"/>
<dbReference type="PROSITE" id="PS00092">
    <property type="entry name" value="N6_MTASE"/>
    <property type="match status" value="1"/>
</dbReference>
<sequence>MTTADGMLSRADLAHAAGVEPPAVNNWARRHPKEFPMPSHVAGRELYSVAEVAAWLDRRRIPRNALRRDEPAGTTYGQRFRKNLGLPSRSSAETAHRPDAAQAILKEHLWQPLESLWGRAGIGTNLELVLSLLDLRGSDVQRWMQLTTADSGVGALLERALRARAVHSPGLTGVYARIRRELWSDDELTRAIAIIARAGRQGSWPAFGTECFGAATCQFLLEQLAAVQGRRGTEFFTPPSVTRVIMELLDPRPDARICDPCCGSGELLAAAGTRARSRRHSTESAQVLHGYALDQQSWRLAQLTAALHGLPADLGEYPVEPLRLHHQRTTRYDVVAMNPPFNMSGWSDGDPAHRPHWRYGPPPRHNANFAWLQYAALLLDDGGSAVVIMPHSAATTDNPAEVTIRTNMIEDGVMECVVALPSRLFRETSAPATLWVLRRPSRDSRRDVLFVDATAVGTVIDRDYRILTDDDVARITGAYQDWKGSRPGTYRAVAGFAATATSEQIRDRAYRLAPGPYVAAGPTRIDVHAVTASLRDLSRYLDRHERRAADADATVARYLRWMNL</sequence>
<dbReference type="PANTHER" id="PTHR42998:SF1">
    <property type="entry name" value="TYPE I RESTRICTION ENZYME HINDI METHYLASE SUBUNIT"/>
    <property type="match status" value="1"/>
</dbReference>
<feature type="domain" description="DNA methylase adenine-specific" evidence="3">
    <location>
        <begin position="218"/>
        <end position="520"/>
    </location>
</feature>
<dbReference type="InterPro" id="IPR052916">
    <property type="entry name" value="Type-I_RE_MTase_Subunit"/>
</dbReference>
<feature type="region of interest" description="Disordered" evidence="2">
    <location>
        <begin position="66"/>
        <end position="97"/>
    </location>
</feature>
<dbReference type="eggNOG" id="COG0286">
    <property type="taxonomic scope" value="Bacteria"/>
</dbReference>
<dbReference type="InterPro" id="IPR003356">
    <property type="entry name" value="DNA_methylase_A-5"/>
</dbReference>
<dbReference type="AlphaFoldDB" id="F8AWY8"/>
<evidence type="ECO:0000259" key="3">
    <source>
        <dbReference type="Pfam" id="PF02384"/>
    </source>
</evidence>
<dbReference type="PANTHER" id="PTHR42998">
    <property type="entry name" value="TYPE I RESTRICTION ENZYME HINDVIIP M PROTEIN-RELATED"/>
    <property type="match status" value="1"/>
</dbReference>
<evidence type="ECO:0000256" key="1">
    <source>
        <dbReference type="ARBA" id="ARBA00022747"/>
    </source>
</evidence>
<evidence type="ECO:0000256" key="2">
    <source>
        <dbReference type="SAM" id="MobiDB-lite"/>
    </source>
</evidence>
<keyword evidence="1" id="KW-0680">Restriction system</keyword>
<dbReference type="SUPFAM" id="SSF53335">
    <property type="entry name" value="S-adenosyl-L-methionine-dependent methyltransferases"/>
    <property type="match status" value="1"/>
</dbReference>
<reference evidence="4 5" key="1">
    <citation type="submission" date="2011-05" db="EMBL/GenBank/DDBJ databases">
        <title>Complete sequence of chromosome of Frankia symbiont of Datisca glomerata.</title>
        <authorList>
            <consortium name="US DOE Joint Genome Institute"/>
            <person name="Lucas S."/>
            <person name="Han J."/>
            <person name="Lapidus A."/>
            <person name="Cheng J.-F."/>
            <person name="Goodwin L."/>
            <person name="Pitluck S."/>
            <person name="Peters L."/>
            <person name="Mikhailova N."/>
            <person name="Chertkov O."/>
            <person name="Teshima H."/>
            <person name="Han C."/>
            <person name="Tapia R."/>
            <person name="Land M."/>
            <person name="Hauser L."/>
            <person name="Kyrpides N."/>
            <person name="Ivanova N."/>
            <person name="Pagani I."/>
            <person name="Berry A."/>
            <person name="Pawlowski K."/>
            <person name="Persson T."/>
            <person name="Vanden Heuvel B."/>
            <person name="Benson D."/>
            <person name="Woyke T."/>
        </authorList>
    </citation>
    <scope>NUCLEOTIDE SEQUENCE [LARGE SCALE GENOMIC DNA]</scope>
    <source>
        <strain evidence="5">4085684</strain>
    </source>
</reference>
<dbReference type="EMBL" id="CP002801">
    <property type="protein sequence ID" value="AEH11432.1"/>
    <property type="molecule type" value="Genomic_DNA"/>
</dbReference>
<dbReference type="GO" id="GO:0008170">
    <property type="term" value="F:N-methyltransferase activity"/>
    <property type="evidence" value="ECO:0007669"/>
    <property type="project" value="InterPro"/>
</dbReference>
<dbReference type="InterPro" id="IPR029063">
    <property type="entry name" value="SAM-dependent_MTases_sf"/>
</dbReference>
<proteinExistence type="predicted"/>
<protein>
    <submittedName>
        <fullName evidence="4">N-6 DNA methylase</fullName>
    </submittedName>
</protein>
<dbReference type="STRING" id="656024.FsymDg_4164"/>
<dbReference type="PRINTS" id="PR00507">
    <property type="entry name" value="N12N6MTFRASE"/>
</dbReference>
<dbReference type="Gene3D" id="3.40.50.150">
    <property type="entry name" value="Vaccinia Virus protein VP39"/>
    <property type="match status" value="1"/>
</dbReference>
<dbReference type="GO" id="GO:0009307">
    <property type="term" value="P:DNA restriction-modification system"/>
    <property type="evidence" value="ECO:0007669"/>
    <property type="project" value="UniProtKB-KW"/>
</dbReference>
<dbReference type="InterPro" id="IPR002052">
    <property type="entry name" value="DNA_methylase_N6_adenine_CS"/>
</dbReference>
<gene>
    <name evidence="4" type="ordered locus">FsymDg_4164</name>
</gene>
<evidence type="ECO:0000313" key="5">
    <source>
        <dbReference type="Proteomes" id="UP000001549"/>
    </source>
</evidence>
<keyword evidence="5" id="KW-1185">Reference proteome</keyword>
<accession>F8AWY8</accession>
<keyword evidence="4" id="KW-0489">Methyltransferase</keyword>
<dbReference type="RefSeq" id="WP_013875300.1">
    <property type="nucleotide sequence ID" value="NC_015656.1"/>
</dbReference>
<dbReference type="Proteomes" id="UP000001549">
    <property type="component" value="Chromosome"/>
</dbReference>
<dbReference type="GO" id="GO:0032259">
    <property type="term" value="P:methylation"/>
    <property type="evidence" value="ECO:0007669"/>
    <property type="project" value="UniProtKB-KW"/>
</dbReference>
<keyword evidence="4" id="KW-0808">Transferase</keyword>
<organism evidence="4 5">
    <name type="scientific">Candidatus Protofrankia datiscae</name>
    <dbReference type="NCBI Taxonomy" id="2716812"/>
    <lineage>
        <taxon>Bacteria</taxon>
        <taxon>Bacillati</taxon>
        <taxon>Actinomycetota</taxon>
        <taxon>Actinomycetes</taxon>
        <taxon>Frankiales</taxon>
        <taxon>Frankiaceae</taxon>
        <taxon>Protofrankia</taxon>
    </lineage>
</organism>
<dbReference type="GO" id="GO:0003677">
    <property type="term" value="F:DNA binding"/>
    <property type="evidence" value="ECO:0007669"/>
    <property type="project" value="InterPro"/>
</dbReference>
<dbReference type="KEGG" id="fsy:FsymDg_4164"/>
<evidence type="ECO:0000313" key="4">
    <source>
        <dbReference type="EMBL" id="AEH11432.1"/>
    </source>
</evidence>